<dbReference type="SMART" id="SM00546">
    <property type="entry name" value="CUE"/>
    <property type="match status" value="1"/>
</dbReference>
<dbReference type="EMBL" id="KN823292">
    <property type="protein sequence ID" value="KIO18373.1"/>
    <property type="molecule type" value="Genomic_DNA"/>
</dbReference>
<dbReference type="PROSITE" id="PS51140">
    <property type="entry name" value="CUE"/>
    <property type="match status" value="1"/>
</dbReference>
<proteinExistence type="predicted"/>
<sequence length="192" mass="21051">MEDLVGYAFAIGAVYVAYKWFSAPKTQRPPPGPTLGFTPKRVTQDMVTQVQTMFPDQPYDNIHYDLLKSGSVEMTCNKILEQGFLPPPPQVYFTLYPTQAPPTPAAPQPTSLPSIPASSSNATSKPSLIDRYGLKERAETDSSPIPTPPPAGWETTTEKREASLRERKAAMVLAARQKLLEQERQAAASAQS</sequence>
<evidence type="ECO:0000313" key="3">
    <source>
        <dbReference type="EMBL" id="KIO18373.1"/>
    </source>
</evidence>
<dbReference type="Gene3D" id="1.10.8.10">
    <property type="entry name" value="DNA helicase RuvA subunit, C-terminal domain"/>
    <property type="match status" value="1"/>
</dbReference>
<feature type="compositionally biased region" description="Polar residues" evidence="1">
    <location>
        <begin position="111"/>
        <end position="126"/>
    </location>
</feature>
<accession>A0A0C3KAF4</accession>
<dbReference type="Proteomes" id="UP000054248">
    <property type="component" value="Unassembled WGS sequence"/>
</dbReference>
<name>A0A0C3KAF4_9AGAM</name>
<evidence type="ECO:0000313" key="4">
    <source>
        <dbReference type="Proteomes" id="UP000054248"/>
    </source>
</evidence>
<feature type="domain" description="CUE" evidence="2">
    <location>
        <begin position="42"/>
        <end position="84"/>
    </location>
</feature>
<reference evidence="3 4" key="1">
    <citation type="submission" date="2014-04" db="EMBL/GenBank/DDBJ databases">
        <authorList>
            <consortium name="DOE Joint Genome Institute"/>
            <person name="Kuo A."/>
            <person name="Girlanda M."/>
            <person name="Perotto S."/>
            <person name="Kohler A."/>
            <person name="Nagy L.G."/>
            <person name="Floudas D."/>
            <person name="Copeland A."/>
            <person name="Barry K.W."/>
            <person name="Cichocki N."/>
            <person name="Veneault-Fourrey C."/>
            <person name="LaButti K."/>
            <person name="Lindquist E.A."/>
            <person name="Lipzen A."/>
            <person name="Lundell T."/>
            <person name="Morin E."/>
            <person name="Murat C."/>
            <person name="Sun H."/>
            <person name="Tunlid A."/>
            <person name="Henrissat B."/>
            <person name="Grigoriev I.V."/>
            <person name="Hibbett D.S."/>
            <person name="Martin F."/>
            <person name="Nordberg H.P."/>
            <person name="Cantor M.N."/>
            <person name="Hua S.X."/>
        </authorList>
    </citation>
    <scope>NUCLEOTIDE SEQUENCE [LARGE SCALE GENOMIC DNA]</scope>
    <source>
        <strain evidence="3 4">MUT 4182</strain>
    </source>
</reference>
<reference evidence="4" key="2">
    <citation type="submission" date="2015-01" db="EMBL/GenBank/DDBJ databases">
        <title>Evolutionary Origins and Diversification of the Mycorrhizal Mutualists.</title>
        <authorList>
            <consortium name="DOE Joint Genome Institute"/>
            <consortium name="Mycorrhizal Genomics Consortium"/>
            <person name="Kohler A."/>
            <person name="Kuo A."/>
            <person name="Nagy L.G."/>
            <person name="Floudas D."/>
            <person name="Copeland A."/>
            <person name="Barry K.W."/>
            <person name="Cichocki N."/>
            <person name="Veneault-Fourrey C."/>
            <person name="LaButti K."/>
            <person name="Lindquist E.A."/>
            <person name="Lipzen A."/>
            <person name="Lundell T."/>
            <person name="Morin E."/>
            <person name="Murat C."/>
            <person name="Riley R."/>
            <person name="Ohm R."/>
            <person name="Sun H."/>
            <person name="Tunlid A."/>
            <person name="Henrissat B."/>
            <person name="Grigoriev I.V."/>
            <person name="Hibbett D.S."/>
            <person name="Martin F."/>
        </authorList>
    </citation>
    <scope>NUCLEOTIDE SEQUENCE [LARGE SCALE GENOMIC DNA]</scope>
    <source>
        <strain evidence="4">MUT 4182</strain>
    </source>
</reference>
<dbReference type="HOGENOM" id="CLU_083690_0_0_1"/>
<evidence type="ECO:0000259" key="2">
    <source>
        <dbReference type="PROSITE" id="PS51140"/>
    </source>
</evidence>
<dbReference type="InterPro" id="IPR003892">
    <property type="entry name" value="CUE"/>
</dbReference>
<evidence type="ECO:0000256" key="1">
    <source>
        <dbReference type="SAM" id="MobiDB-lite"/>
    </source>
</evidence>
<dbReference type="Pfam" id="PF02845">
    <property type="entry name" value="CUE"/>
    <property type="match status" value="1"/>
</dbReference>
<dbReference type="GO" id="GO:0043130">
    <property type="term" value="F:ubiquitin binding"/>
    <property type="evidence" value="ECO:0007669"/>
    <property type="project" value="InterPro"/>
</dbReference>
<protein>
    <recommendedName>
        <fullName evidence="2">CUE domain-containing protein</fullName>
    </recommendedName>
</protein>
<gene>
    <name evidence="3" type="ORF">M407DRAFT_246500</name>
</gene>
<feature type="region of interest" description="Disordered" evidence="1">
    <location>
        <begin position="98"/>
        <end position="163"/>
    </location>
</feature>
<dbReference type="OrthoDB" id="3824970at2759"/>
<keyword evidence="4" id="KW-1185">Reference proteome</keyword>
<dbReference type="STRING" id="1051891.A0A0C3KAF4"/>
<dbReference type="CDD" id="cd14424">
    <property type="entry name" value="CUE_Cue1p_like"/>
    <property type="match status" value="1"/>
</dbReference>
<dbReference type="AlphaFoldDB" id="A0A0C3KAF4"/>
<organism evidence="3 4">
    <name type="scientific">Tulasnella calospora MUT 4182</name>
    <dbReference type="NCBI Taxonomy" id="1051891"/>
    <lineage>
        <taxon>Eukaryota</taxon>
        <taxon>Fungi</taxon>
        <taxon>Dikarya</taxon>
        <taxon>Basidiomycota</taxon>
        <taxon>Agaricomycotina</taxon>
        <taxon>Agaricomycetes</taxon>
        <taxon>Cantharellales</taxon>
        <taxon>Tulasnellaceae</taxon>
        <taxon>Tulasnella</taxon>
    </lineage>
</organism>